<evidence type="ECO:0000313" key="2">
    <source>
        <dbReference type="EMBL" id="KAI1709336.1"/>
    </source>
</evidence>
<name>A0AAD4N0B2_9BILA</name>
<dbReference type="Proteomes" id="UP001201812">
    <property type="component" value="Unassembled WGS sequence"/>
</dbReference>
<organism evidence="2 3">
    <name type="scientific">Ditylenchus destructor</name>
    <dbReference type="NCBI Taxonomy" id="166010"/>
    <lineage>
        <taxon>Eukaryota</taxon>
        <taxon>Metazoa</taxon>
        <taxon>Ecdysozoa</taxon>
        <taxon>Nematoda</taxon>
        <taxon>Chromadorea</taxon>
        <taxon>Rhabditida</taxon>
        <taxon>Tylenchina</taxon>
        <taxon>Tylenchomorpha</taxon>
        <taxon>Sphaerularioidea</taxon>
        <taxon>Anguinidae</taxon>
        <taxon>Anguininae</taxon>
        <taxon>Ditylenchus</taxon>
    </lineage>
</organism>
<sequence>MLILKNDGKPSASQKSAGVQQDESQIADSSYGQSSTGTGGSGGAGANSGYAGSGGSESTSDKGDGTEGESPESGGSANKQLYQARRGGGPSGGRNERPYRQAGDREVEEQPITPSRSIELTQDGDEPANSTQSNEHSSTKMTDVMAGDMAKTSSESTVSSRPKLVLSREDRETESAENKTTSASGETITHRGFEFGEDS</sequence>
<evidence type="ECO:0000256" key="1">
    <source>
        <dbReference type="SAM" id="MobiDB-lite"/>
    </source>
</evidence>
<feature type="compositionally biased region" description="Basic and acidic residues" evidence="1">
    <location>
        <begin position="166"/>
        <end position="177"/>
    </location>
</feature>
<proteinExistence type="predicted"/>
<accession>A0AAD4N0B2</accession>
<feature type="region of interest" description="Disordered" evidence="1">
    <location>
        <begin position="1"/>
        <end position="199"/>
    </location>
</feature>
<dbReference type="EMBL" id="JAKKPZ010000031">
    <property type="protein sequence ID" value="KAI1709336.1"/>
    <property type="molecule type" value="Genomic_DNA"/>
</dbReference>
<reference evidence="2" key="1">
    <citation type="submission" date="2022-01" db="EMBL/GenBank/DDBJ databases">
        <title>Genome Sequence Resource for Two Populations of Ditylenchus destructor, the Migratory Endoparasitic Phytonematode.</title>
        <authorList>
            <person name="Zhang H."/>
            <person name="Lin R."/>
            <person name="Xie B."/>
        </authorList>
    </citation>
    <scope>NUCLEOTIDE SEQUENCE</scope>
    <source>
        <strain evidence="2">BazhouSP</strain>
    </source>
</reference>
<comment type="caution">
    <text evidence="2">The sequence shown here is derived from an EMBL/GenBank/DDBJ whole genome shotgun (WGS) entry which is preliminary data.</text>
</comment>
<feature type="compositionally biased region" description="Gly residues" evidence="1">
    <location>
        <begin position="37"/>
        <end position="55"/>
    </location>
</feature>
<protein>
    <submittedName>
        <fullName evidence="2">Uncharacterized protein</fullName>
    </submittedName>
</protein>
<feature type="compositionally biased region" description="Polar residues" evidence="1">
    <location>
        <begin position="128"/>
        <end position="141"/>
    </location>
</feature>
<feature type="compositionally biased region" description="Basic and acidic residues" evidence="1">
    <location>
        <begin position="188"/>
        <end position="199"/>
    </location>
</feature>
<keyword evidence="3" id="KW-1185">Reference proteome</keyword>
<dbReference type="AlphaFoldDB" id="A0AAD4N0B2"/>
<feature type="compositionally biased region" description="Polar residues" evidence="1">
    <location>
        <begin position="11"/>
        <end position="28"/>
    </location>
</feature>
<gene>
    <name evidence="2" type="ORF">DdX_11409</name>
</gene>
<feature type="compositionally biased region" description="Basic and acidic residues" evidence="1">
    <location>
        <begin position="94"/>
        <end position="105"/>
    </location>
</feature>
<feature type="compositionally biased region" description="Polar residues" evidence="1">
    <location>
        <begin position="151"/>
        <end position="160"/>
    </location>
</feature>
<evidence type="ECO:0000313" key="3">
    <source>
        <dbReference type="Proteomes" id="UP001201812"/>
    </source>
</evidence>
<feature type="compositionally biased region" description="Polar residues" evidence="1">
    <location>
        <begin position="178"/>
        <end position="187"/>
    </location>
</feature>